<dbReference type="InterPro" id="IPR016181">
    <property type="entry name" value="Acyl_CoA_acyltransferase"/>
</dbReference>
<dbReference type="AlphaFoldDB" id="A0A9D2L645"/>
<reference evidence="2" key="1">
    <citation type="journal article" date="2021" name="PeerJ">
        <title>Extensive microbial diversity within the chicken gut microbiome revealed by metagenomics and culture.</title>
        <authorList>
            <person name="Gilroy R."/>
            <person name="Ravi A."/>
            <person name="Getino M."/>
            <person name="Pursley I."/>
            <person name="Horton D.L."/>
            <person name="Alikhan N.F."/>
            <person name="Baker D."/>
            <person name="Gharbi K."/>
            <person name="Hall N."/>
            <person name="Watson M."/>
            <person name="Adriaenssens E.M."/>
            <person name="Foster-Nyarko E."/>
            <person name="Jarju S."/>
            <person name="Secka A."/>
            <person name="Antonio M."/>
            <person name="Oren A."/>
            <person name="Chaudhuri R.R."/>
            <person name="La Ragione R."/>
            <person name="Hildebrand F."/>
            <person name="Pallen M.J."/>
        </authorList>
    </citation>
    <scope>NUCLEOTIDE SEQUENCE</scope>
    <source>
        <strain evidence="2">CHK188-4685</strain>
    </source>
</reference>
<dbReference type="PANTHER" id="PTHR42791:SF1">
    <property type="entry name" value="N-ACETYLTRANSFERASE DOMAIN-CONTAINING PROTEIN"/>
    <property type="match status" value="1"/>
</dbReference>
<accession>A0A9D2L645</accession>
<dbReference type="EMBL" id="DWYS01000027">
    <property type="protein sequence ID" value="HJB06648.1"/>
    <property type="molecule type" value="Genomic_DNA"/>
</dbReference>
<keyword evidence="2" id="KW-0808">Transferase</keyword>
<dbReference type="PROSITE" id="PS51186">
    <property type="entry name" value="GNAT"/>
    <property type="match status" value="1"/>
</dbReference>
<keyword evidence="2" id="KW-0012">Acyltransferase</keyword>
<dbReference type="EC" id="2.3.1.-" evidence="2"/>
<dbReference type="CDD" id="cd04301">
    <property type="entry name" value="NAT_SF"/>
    <property type="match status" value="1"/>
</dbReference>
<sequence length="210" mass="25071">MESDRLYRVRREDLPRLEELLTQCFARDPLYCKLIPDEETRKRLLPELFQCDLTEFYETCEIFSDSPDMNSLLVVSDGTESFDPLKRYLTEAWAQIQTDQYLIREDLSLKTLWNFVLGRDYLNSRWTSQLHQTRRIHIIYLAVLPAMQHHGLTHILMSQVIQYAQEHGLMLSLETHNPHNVPMYEHYGFKIFGVLEKHFGLKQYCMVREI</sequence>
<dbReference type="Proteomes" id="UP000886804">
    <property type="component" value="Unassembled WGS sequence"/>
</dbReference>
<dbReference type="GO" id="GO:0016747">
    <property type="term" value="F:acyltransferase activity, transferring groups other than amino-acyl groups"/>
    <property type="evidence" value="ECO:0007669"/>
    <property type="project" value="InterPro"/>
</dbReference>
<reference evidence="2" key="2">
    <citation type="submission" date="2021-04" db="EMBL/GenBank/DDBJ databases">
        <authorList>
            <person name="Gilroy R."/>
        </authorList>
    </citation>
    <scope>NUCLEOTIDE SEQUENCE</scope>
    <source>
        <strain evidence="2">CHK188-4685</strain>
    </source>
</reference>
<dbReference type="SUPFAM" id="SSF55729">
    <property type="entry name" value="Acyl-CoA N-acyltransferases (Nat)"/>
    <property type="match status" value="1"/>
</dbReference>
<comment type="caution">
    <text evidence="2">The sequence shown here is derived from an EMBL/GenBank/DDBJ whole genome shotgun (WGS) entry which is preliminary data.</text>
</comment>
<dbReference type="InterPro" id="IPR052523">
    <property type="entry name" value="Trichothecene_AcTrans"/>
</dbReference>
<dbReference type="Gene3D" id="3.40.630.30">
    <property type="match status" value="1"/>
</dbReference>
<evidence type="ECO:0000259" key="1">
    <source>
        <dbReference type="PROSITE" id="PS51186"/>
    </source>
</evidence>
<dbReference type="InterPro" id="IPR000182">
    <property type="entry name" value="GNAT_dom"/>
</dbReference>
<dbReference type="PANTHER" id="PTHR42791">
    <property type="entry name" value="GNAT FAMILY ACETYLTRANSFERASE"/>
    <property type="match status" value="1"/>
</dbReference>
<evidence type="ECO:0000313" key="3">
    <source>
        <dbReference type="Proteomes" id="UP000886804"/>
    </source>
</evidence>
<feature type="domain" description="N-acetyltransferase" evidence="1">
    <location>
        <begin position="73"/>
        <end position="210"/>
    </location>
</feature>
<dbReference type="Pfam" id="PF00583">
    <property type="entry name" value="Acetyltransf_1"/>
    <property type="match status" value="1"/>
</dbReference>
<name>A0A9D2L645_9FIRM</name>
<organism evidence="2 3">
    <name type="scientific">Candidatus Enterocloster faecavium</name>
    <dbReference type="NCBI Taxonomy" id="2838560"/>
    <lineage>
        <taxon>Bacteria</taxon>
        <taxon>Bacillati</taxon>
        <taxon>Bacillota</taxon>
        <taxon>Clostridia</taxon>
        <taxon>Lachnospirales</taxon>
        <taxon>Lachnospiraceae</taxon>
        <taxon>Enterocloster</taxon>
    </lineage>
</organism>
<protein>
    <submittedName>
        <fullName evidence="2">GNAT family N-acetyltransferase</fullName>
        <ecNumber evidence="2">2.3.1.-</ecNumber>
    </submittedName>
</protein>
<evidence type="ECO:0000313" key="2">
    <source>
        <dbReference type="EMBL" id="HJB06648.1"/>
    </source>
</evidence>
<proteinExistence type="predicted"/>
<gene>
    <name evidence="2" type="ORF">H9716_02145</name>
</gene>